<dbReference type="InterPro" id="IPR000525">
    <property type="entry name" value="Initiator_Rep_WH1"/>
</dbReference>
<protein>
    <submittedName>
        <fullName evidence="3">Replication initiation protein</fullName>
    </submittedName>
</protein>
<feature type="domain" description="Initiator Rep protein WH1" evidence="2">
    <location>
        <begin position="21"/>
        <end position="166"/>
    </location>
</feature>
<dbReference type="RefSeq" id="WP_079348683.1">
    <property type="nucleotide sequence ID" value="NZ_MVAB01000002.1"/>
</dbReference>
<dbReference type="SUPFAM" id="SSF46785">
    <property type="entry name" value="Winged helix' DNA-binding domain"/>
    <property type="match status" value="2"/>
</dbReference>
<evidence type="ECO:0000259" key="2">
    <source>
        <dbReference type="Pfam" id="PF01051"/>
    </source>
</evidence>
<sequence>MKNKKAELAIKDLLARQDYLVVQGNDLAKSFGGLKSFEQRVLDYCFSYVTKDSKLDDEYEVSALEIIKHFNLNTSGDSYTRIAKAFKKLNENTALYLPIVEDGVSGILMTQLFSRIKFLENGVVRFKFSEDAAPLVFDLKEHFYSFRLNELSRINGKYSLIMLKLWESHRRGREKYTTISADLESWQSWFLGKDSRMPAGQFFQKVITRSIEELEEKIACEFFVTTQKRGRKVVGYEIMITDTSI</sequence>
<keyword evidence="5" id="KW-1185">Reference proteome</keyword>
<proteinExistence type="inferred from homology"/>
<evidence type="ECO:0000256" key="1">
    <source>
        <dbReference type="ARBA" id="ARBA00038283"/>
    </source>
</evidence>
<dbReference type="Pfam" id="PF01051">
    <property type="entry name" value="Rep3_N"/>
    <property type="match status" value="1"/>
</dbReference>
<evidence type="ECO:0000313" key="5">
    <source>
        <dbReference type="Proteomes" id="UP000189970"/>
    </source>
</evidence>
<dbReference type="Gene3D" id="1.10.10.10">
    <property type="entry name" value="Winged helix-like DNA-binding domain superfamily/Winged helix DNA-binding domain"/>
    <property type="match status" value="2"/>
</dbReference>
<comment type="similarity">
    <text evidence="1">Belongs to the initiator RepB protein family.</text>
</comment>
<dbReference type="Pfam" id="PF21205">
    <property type="entry name" value="Rep3_C"/>
    <property type="match status" value="1"/>
</dbReference>
<dbReference type="AlphaFoldDB" id="A0A1V4DDP8"/>
<accession>A0A1V4DDP8</accession>
<dbReference type="EMBL" id="MVAB01000002">
    <property type="protein sequence ID" value="OPF86119.1"/>
    <property type="molecule type" value="Genomic_DNA"/>
</dbReference>
<dbReference type="InterPro" id="IPR036390">
    <property type="entry name" value="WH_DNA-bd_sf"/>
</dbReference>
<reference evidence="3 5" key="1">
    <citation type="submission" date="2017-02" db="EMBL/GenBank/DDBJ databases">
        <title>Vagococcus cremeus sp. nov., isolated from the small intestine of a marten, Martes flavigula.</title>
        <authorList>
            <person name="Tak E.J."/>
            <person name="Bae J.-W."/>
        </authorList>
    </citation>
    <scope>NUCLEOTIDE SEQUENCE [LARGE SCALE GENOMIC DNA]</scope>
    <source>
        <strain evidence="3 5">D7T301</strain>
    </source>
</reference>
<evidence type="ECO:0000313" key="3">
    <source>
        <dbReference type="EMBL" id="OPF86119.1"/>
    </source>
</evidence>
<dbReference type="GO" id="GO:0003887">
    <property type="term" value="F:DNA-directed DNA polymerase activity"/>
    <property type="evidence" value="ECO:0007669"/>
    <property type="project" value="InterPro"/>
</dbReference>
<comment type="caution">
    <text evidence="3">The sequence shown here is derived from an EMBL/GenBank/DDBJ whole genome shotgun (WGS) entry which is preliminary data.</text>
</comment>
<dbReference type="EMBL" id="MVAB01000002">
    <property type="protein sequence ID" value="OPF86134.1"/>
    <property type="molecule type" value="Genomic_DNA"/>
</dbReference>
<dbReference type="GO" id="GO:0006270">
    <property type="term" value="P:DNA replication initiation"/>
    <property type="evidence" value="ECO:0007669"/>
    <property type="project" value="InterPro"/>
</dbReference>
<evidence type="ECO:0000313" key="4">
    <source>
        <dbReference type="EMBL" id="OPF86134.1"/>
    </source>
</evidence>
<name>A0A1V4DDP8_9ENTE</name>
<dbReference type="InterPro" id="IPR036388">
    <property type="entry name" value="WH-like_DNA-bd_sf"/>
</dbReference>
<organism evidence="3 5">
    <name type="scientific">Vagococcus martis</name>
    <dbReference type="NCBI Taxonomy" id="1768210"/>
    <lineage>
        <taxon>Bacteria</taxon>
        <taxon>Bacillati</taxon>
        <taxon>Bacillota</taxon>
        <taxon>Bacilli</taxon>
        <taxon>Lactobacillales</taxon>
        <taxon>Enterococcaceae</taxon>
        <taxon>Vagococcus</taxon>
    </lineage>
</organism>
<gene>
    <name evidence="3" type="ORF">BW731_12125</name>
    <name evidence="4" type="ORF">BW731_12200</name>
</gene>
<dbReference type="Proteomes" id="UP000189970">
    <property type="component" value="Unassembled WGS sequence"/>
</dbReference>